<comment type="similarity">
    <text evidence="2 9">Belongs to the cytochrome P450 family.</text>
</comment>
<dbReference type="Proteomes" id="UP000076321">
    <property type="component" value="Unassembled WGS sequence"/>
</dbReference>
<dbReference type="AlphaFoldDB" id="A0A154MVL4"/>
<evidence type="ECO:0000313" key="12">
    <source>
        <dbReference type="Proteomes" id="UP000076321"/>
    </source>
</evidence>
<dbReference type="InterPro" id="IPR002397">
    <property type="entry name" value="Cyt_P450_B"/>
</dbReference>
<dbReference type="EMBL" id="LQCI01000002">
    <property type="protein sequence ID" value="KZB88335.1"/>
    <property type="molecule type" value="Genomic_DNA"/>
</dbReference>
<sequence length="394" mass="42540">MTGAPELVFPLADAHALDPDARFRGLRDEGPVRVRLPFGSAAWLVSSYEHVRTVLGDRRFSRADSLGADEPRVVPMPQRANLILNHDEPEHSRLRGLVAAAFTRPGVRRLEAVTEAFVAGLLDRLSAQGPPGDLVSAVAAPLPALVMAELLGVPGESREEFVELTGSLLATALARQTAEQTKAAGLRLWEGLGDLVRERRRSPGTGLVADLVRGGVSDEEAVALCATVVIAGHDATTMQLGNFCYQLLTAPRQYDRLVADPGLIENAVEELMRFSPLGISTAFPRRVTEDVELGGALLREGDYVVVALTAANRDGEVFDRPDELELTRRPNPHLGFGYGLHRCLGAQLALLQLRVVLHALVTRFPGLALAVPVADVRWSPGLLARSAESLPVRW</sequence>
<keyword evidence="3 9" id="KW-0349">Heme</keyword>
<dbReference type="GO" id="GO:0005506">
    <property type="term" value="F:iron ion binding"/>
    <property type="evidence" value="ECO:0007669"/>
    <property type="project" value="InterPro"/>
</dbReference>
<dbReference type="PANTHER" id="PTHR46696:SF6">
    <property type="entry name" value="P450, PUTATIVE (EUROFUNG)-RELATED"/>
    <property type="match status" value="1"/>
</dbReference>
<keyword evidence="5 9" id="KW-0560">Oxidoreductase</keyword>
<dbReference type="InterPro" id="IPR001128">
    <property type="entry name" value="Cyt_P450"/>
</dbReference>
<dbReference type="InterPro" id="IPR017972">
    <property type="entry name" value="Cyt_P450_CS"/>
</dbReference>
<evidence type="ECO:0000256" key="3">
    <source>
        <dbReference type="ARBA" id="ARBA00022617"/>
    </source>
</evidence>
<dbReference type="PRINTS" id="PR00385">
    <property type="entry name" value="P450"/>
</dbReference>
<dbReference type="PANTHER" id="PTHR46696">
    <property type="entry name" value="P450, PUTATIVE (EUROFUNG)-RELATED"/>
    <property type="match status" value="1"/>
</dbReference>
<keyword evidence="13" id="KW-1185">Reference proteome</keyword>
<evidence type="ECO:0000256" key="4">
    <source>
        <dbReference type="ARBA" id="ARBA00022723"/>
    </source>
</evidence>
<evidence type="ECO:0000256" key="6">
    <source>
        <dbReference type="ARBA" id="ARBA00023004"/>
    </source>
</evidence>
<dbReference type="GO" id="GO:0016705">
    <property type="term" value="F:oxidoreductase activity, acting on paired donors, with incorporation or reduction of molecular oxygen"/>
    <property type="evidence" value="ECO:0007669"/>
    <property type="project" value="InterPro"/>
</dbReference>
<evidence type="ECO:0000256" key="7">
    <source>
        <dbReference type="ARBA" id="ARBA00023033"/>
    </source>
</evidence>
<dbReference type="CDD" id="cd11031">
    <property type="entry name" value="Cyp158A-like"/>
    <property type="match status" value="1"/>
</dbReference>
<dbReference type="GO" id="GO:0004497">
    <property type="term" value="F:monooxygenase activity"/>
    <property type="evidence" value="ECO:0007669"/>
    <property type="project" value="UniProtKB-KW"/>
</dbReference>
<dbReference type="PROSITE" id="PS00086">
    <property type="entry name" value="CYTOCHROME_P450"/>
    <property type="match status" value="1"/>
</dbReference>
<proteinExistence type="inferred from homology"/>
<dbReference type="Gene3D" id="1.10.630.10">
    <property type="entry name" value="Cytochrome P450"/>
    <property type="match status" value="1"/>
</dbReference>
<dbReference type="Proteomes" id="UP000186883">
    <property type="component" value="Unassembled WGS sequence"/>
</dbReference>
<evidence type="ECO:0000256" key="1">
    <source>
        <dbReference type="ARBA" id="ARBA00004660"/>
    </source>
</evidence>
<keyword evidence="4 9" id="KW-0479">Metal-binding</keyword>
<dbReference type="InterPro" id="IPR036396">
    <property type="entry name" value="Cyt_P450_sf"/>
</dbReference>
<keyword evidence="7 9" id="KW-0503">Monooxygenase</keyword>
<dbReference type="OrthoDB" id="141712at2"/>
<evidence type="ECO:0000313" key="11">
    <source>
        <dbReference type="EMBL" id="OKA11446.1"/>
    </source>
</evidence>
<protein>
    <recommendedName>
        <fullName evidence="14">Cytochrome</fullName>
    </recommendedName>
</protein>
<dbReference type="GO" id="GO:0020037">
    <property type="term" value="F:heme binding"/>
    <property type="evidence" value="ECO:0007669"/>
    <property type="project" value="InterPro"/>
</dbReference>
<comment type="caution">
    <text evidence="10">The sequence shown here is derived from an EMBL/GenBank/DDBJ whole genome shotgun (WGS) entry which is preliminary data.</text>
</comment>
<dbReference type="SUPFAM" id="SSF48264">
    <property type="entry name" value="Cytochrome P450"/>
    <property type="match status" value="1"/>
</dbReference>
<dbReference type="EMBL" id="LOBU02000001">
    <property type="protein sequence ID" value="OKA11446.1"/>
    <property type="molecule type" value="Genomic_DNA"/>
</dbReference>
<evidence type="ECO:0000256" key="8">
    <source>
        <dbReference type="ARBA" id="ARBA00055433"/>
    </source>
</evidence>
<reference evidence="11 13" key="2">
    <citation type="submission" date="2016-11" db="EMBL/GenBank/DDBJ databases">
        <title>Genome sequencing of Amycolatopsis regifaucium.</title>
        <authorList>
            <person name="Mayilraj S."/>
            <person name="Kaur N."/>
        </authorList>
    </citation>
    <scope>NUCLEOTIDE SEQUENCE [LARGE SCALE GENOMIC DNA]</scope>
    <source>
        <strain evidence="11 13">GY080</strain>
    </source>
</reference>
<dbReference type="Pfam" id="PF00067">
    <property type="entry name" value="p450"/>
    <property type="match status" value="1"/>
</dbReference>
<dbReference type="PRINTS" id="PR00359">
    <property type="entry name" value="BP450"/>
</dbReference>
<evidence type="ECO:0000313" key="13">
    <source>
        <dbReference type="Proteomes" id="UP000186883"/>
    </source>
</evidence>
<evidence type="ECO:0000313" key="10">
    <source>
        <dbReference type="EMBL" id="KZB88335.1"/>
    </source>
</evidence>
<dbReference type="FunFam" id="1.10.630.10:FF:000018">
    <property type="entry name" value="Cytochrome P450 monooxygenase"/>
    <property type="match status" value="1"/>
</dbReference>
<organism evidence="10 12">
    <name type="scientific">Amycolatopsis regifaucium</name>
    <dbReference type="NCBI Taxonomy" id="546365"/>
    <lineage>
        <taxon>Bacteria</taxon>
        <taxon>Bacillati</taxon>
        <taxon>Actinomycetota</taxon>
        <taxon>Actinomycetes</taxon>
        <taxon>Pseudonocardiales</taxon>
        <taxon>Pseudonocardiaceae</taxon>
        <taxon>Amycolatopsis</taxon>
    </lineage>
</organism>
<comment type="pathway">
    <text evidence="1">Antibiotic biosynthesis; vancomycin biosynthesis.</text>
</comment>
<evidence type="ECO:0000256" key="9">
    <source>
        <dbReference type="RuleBase" id="RU000461"/>
    </source>
</evidence>
<dbReference type="RefSeq" id="WP_061983637.1">
    <property type="nucleotide sequence ID" value="NZ_FOPQ01000004.1"/>
</dbReference>
<evidence type="ECO:0008006" key="14">
    <source>
        <dbReference type="Google" id="ProtNLM"/>
    </source>
</evidence>
<evidence type="ECO:0000256" key="2">
    <source>
        <dbReference type="ARBA" id="ARBA00010617"/>
    </source>
</evidence>
<accession>A0A154MVL4</accession>
<comment type="function">
    <text evidence="8">Involved in the coupling of aromatic side chains of the heptapeptide of vancomycin.</text>
</comment>
<name>A0A154MVL4_9PSEU</name>
<keyword evidence="6 9" id="KW-0408">Iron</keyword>
<reference evidence="10 12" key="1">
    <citation type="submission" date="2015-12" db="EMBL/GenBank/DDBJ databases">
        <title>Amycolatopsis regifaucium genome sequencing and assembly.</title>
        <authorList>
            <person name="Mayilraj S."/>
        </authorList>
    </citation>
    <scope>NUCLEOTIDE SEQUENCE [LARGE SCALE GENOMIC DNA]</scope>
    <source>
        <strain evidence="10 12">GY080</strain>
    </source>
</reference>
<evidence type="ECO:0000256" key="5">
    <source>
        <dbReference type="ARBA" id="ARBA00023002"/>
    </source>
</evidence>
<gene>
    <name evidence="11" type="ORF">ATP06_0200915</name>
    <name evidence="10" type="ORF">AVL48_20525</name>
</gene>